<sequence>MHSTLSHLEETKTVDTHKSFTDSLTRSLYSVLRLVKYDLEEDLIRPGGSGSVVFGGGVFVEHRELALGLYRVLVVCSMRDCDLSCMETLVAAAAAEHRNHGYYGRVGKPNRSGVRCGASPSRHFREINCRTFQSGAGLLPTPFKSCSTPVAKRPLSSSSPKTPSPACKYPSISHSVDSSHFKIASKSSPIPISGKAPRKERAASEELGALSRSLPFSERWAGPAYSNSPPPSSLPIPKFSMRPKRTVSLDLPLKDDDDTGVILQPNSKSAPASPTREHTPVAKELFLSADFATKTLRRILNLDVADE</sequence>
<dbReference type="EMBL" id="JAKUCV010001731">
    <property type="protein sequence ID" value="KAJ4845259.1"/>
    <property type="molecule type" value="Genomic_DNA"/>
</dbReference>
<dbReference type="GO" id="GO:0016071">
    <property type="term" value="P:mRNA metabolic process"/>
    <property type="evidence" value="ECO:0007669"/>
    <property type="project" value="UniProtKB-ARBA"/>
</dbReference>
<reference evidence="2" key="1">
    <citation type="submission" date="2022-02" db="EMBL/GenBank/DDBJ databases">
        <authorList>
            <person name="Henning P.M."/>
            <person name="McCubbin A.G."/>
            <person name="Shore J.S."/>
        </authorList>
    </citation>
    <scope>NUCLEOTIDE SEQUENCE</scope>
    <source>
        <strain evidence="2">F60SS</strain>
        <tissue evidence="2">Leaves</tissue>
    </source>
</reference>
<dbReference type="Pfam" id="PF15365">
    <property type="entry name" value="PNRC"/>
    <property type="match status" value="1"/>
</dbReference>
<dbReference type="PANTHER" id="PTHR35306">
    <property type="entry name" value="BNAA03G57290D PROTEIN"/>
    <property type="match status" value="1"/>
</dbReference>
<gene>
    <name evidence="2" type="ORF">Tsubulata_034374</name>
</gene>
<feature type="region of interest" description="Disordered" evidence="1">
    <location>
        <begin position="150"/>
        <end position="169"/>
    </location>
</feature>
<protein>
    <submittedName>
        <fullName evidence="2">Uncharacterized protein</fullName>
    </submittedName>
</protein>
<accession>A0A9Q0GAR2</accession>
<dbReference type="InterPro" id="IPR028322">
    <property type="entry name" value="PNRC-like_rgn"/>
</dbReference>
<dbReference type="PANTHER" id="PTHR35306:SF1">
    <property type="entry name" value="VQ DOMAIN-CONTAINING PROTEIN"/>
    <property type="match status" value="1"/>
</dbReference>
<feature type="compositionally biased region" description="Low complexity" evidence="1">
    <location>
        <begin position="154"/>
        <end position="165"/>
    </location>
</feature>
<reference evidence="2" key="2">
    <citation type="journal article" date="2023" name="Plants (Basel)">
        <title>Annotation of the Turnera subulata (Passifloraceae) Draft Genome Reveals the S-Locus Evolved after the Divergence of Turneroideae from Passifloroideae in a Stepwise Manner.</title>
        <authorList>
            <person name="Henning P.M."/>
            <person name="Roalson E.H."/>
            <person name="Mir W."/>
            <person name="McCubbin A.G."/>
            <person name="Shore J.S."/>
        </authorList>
    </citation>
    <scope>NUCLEOTIDE SEQUENCE</scope>
    <source>
        <strain evidence="2">F60SS</strain>
    </source>
</reference>
<feature type="region of interest" description="Disordered" evidence="1">
    <location>
        <begin position="186"/>
        <end position="206"/>
    </location>
</feature>
<dbReference type="AlphaFoldDB" id="A0A9Q0GAR2"/>
<feature type="compositionally biased region" description="Low complexity" evidence="1">
    <location>
        <begin position="186"/>
        <end position="195"/>
    </location>
</feature>
<name>A0A9Q0GAR2_9ROSI</name>
<organism evidence="2 3">
    <name type="scientific">Turnera subulata</name>
    <dbReference type="NCBI Taxonomy" id="218843"/>
    <lineage>
        <taxon>Eukaryota</taxon>
        <taxon>Viridiplantae</taxon>
        <taxon>Streptophyta</taxon>
        <taxon>Embryophyta</taxon>
        <taxon>Tracheophyta</taxon>
        <taxon>Spermatophyta</taxon>
        <taxon>Magnoliopsida</taxon>
        <taxon>eudicotyledons</taxon>
        <taxon>Gunneridae</taxon>
        <taxon>Pentapetalae</taxon>
        <taxon>rosids</taxon>
        <taxon>fabids</taxon>
        <taxon>Malpighiales</taxon>
        <taxon>Passifloraceae</taxon>
        <taxon>Turnera</taxon>
    </lineage>
</organism>
<comment type="caution">
    <text evidence="2">The sequence shown here is derived from an EMBL/GenBank/DDBJ whole genome shotgun (WGS) entry which is preliminary data.</text>
</comment>
<evidence type="ECO:0000313" key="3">
    <source>
        <dbReference type="Proteomes" id="UP001141552"/>
    </source>
</evidence>
<evidence type="ECO:0000313" key="2">
    <source>
        <dbReference type="EMBL" id="KAJ4845259.1"/>
    </source>
</evidence>
<dbReference type="OrthoDB" id="1921042at2759"/>
<keyword evidence="3" id="KW-1185">Reference proteome</keyword>
<proteinExistence type="predicted"/>
<dbReference type="Proteomes" id="UP001141552">
    <property type="component" value="Unassembled WGS sequence"/>
</dbReference>
<evidence type="ECO:0000256" key="1">
    <source>
        <dbReference type="SAM" id="MobiDB-lite"/>
    </source>
</evidence>